<dbReference type="EMBL" id="FPBH01000014">
    <property type="protein sequence ID" value="SFU19708.1"/>
    <property type="molecule type" value="Genomic_DNA"/>
</dbReference>
<reference evidence="1 2" key="1">
    <citation type="submission" date="2016-10" db="EMBL/GenBank/DDBJ databases">
        <authorList>
            <person name="de Groot N.N."/>
        </authorList>
    </citation>
    <scope>NUCLEOTIDE SEQUENCE [LARGE SCALE GENOMIC DNA]</scope>
    <source>
        <strain evidence="1 2">LMG 27731</strain>
    </source>
</reference>
<name>A0A1I7E6Y9_9BURK</name>
<protein>
    <submittedName>
        <fullName evidence="1">Uncharacterized protein</fullName>
    </submittedName>
</protein>
<evidence type="ECO:0000313" key="1">
    <source>
        <dbReference type="EMBL" id="SFU19708.1"/>
    </source>
</evidence>
<gene>
    <name evidence="1" type="ORF">SAMN05192563_1014120</name>
</gene>
<accession>A0A1I7E6Y9</accession>
<dbReference type="OrthoDB" id="9100431at2"/>
<dbReference type="AlphaFoldDB" id="A0A1I7E6Y9"/>
<organism evidence="1 2">
    <name type="scientific">Paraburkholderia aspalathi</name>
    <dbReference type="NCBI Taxonomy" id="1324617"/>
    <lineage>
        <taxon>Bacteria</taxon>
        <taxon>Pseudomonadati</taxon>
        <taxon>Pseudomonadota</taxon>
        <taxon>Betaproteobacteria</taxon>
        <taxon>Burkholderiales</taxon>
        <taxon>Burkholderiaceae</taxon>
        <taxon>Paraburkholderia</taxon>
    </lineage>
</organism>
<dbReference type="RefSeq" id="WP_093637543.1">
    <property type="nucleotide sequence ID" value="NZ_FPBH01000014.1"/>
</dbReference>
<dbReference type="Proteomes" id="UP000198844">
    <property type="component" value="Unassembled WGS sequence"/>
</dbReference>
<sequence>MGSLDSHDVSSADWDWILRASEFTQLCIVVDGSIPTSVAHALAKRFTAVSQVSMLRIPEPVSLHRAWIESSEHETFSGATATGDAAKSLRQLSRAVQLLLWSSVPEELDWLGGVHGQPVLHMRYRIETDEASAVSIGIERVFAVLRAVVLRNVATGY</sequence>
<proteinExistence type="predicted"/>
<evidence type="ECO:0000313" key="2">
    <source>
        <dbReference type="Proteomes" id="UP000198844"/>
    </source>
</evidence>